<dbReference type="EMBL" id="NMUL01000077">
    <property type="protein sequence ID" value="OXM59636.1"/>
    <property type="molecule type" value="Genomic_DNA"/>
</dbReference>
<dbReference type="Gene3D" id="1.10.3630.10">
    <property type="entry name" value="yeast vps74-n-term truncation variant domain like"/>
    <property type="match status" value="1"/>
</dbReference>
<organism evidence="5 6">
    <name type="scientific">Amycolatopsis vastitatis</name>
    <dbReference type="NCBI Taxonomy" id="1905142"/>
    <lineage>
        <taxon>Bacteria</taxon>
        <taxon>Bacillati</taxon>
        <taxon>Actinomycetota</taxon>
        <taxon>Actinomycetes</taxon>
        <taxon>Pseudonocardiales</taxon>
        <taxon>Pseudonocardiaceae</taxon>
        <taxon>Amycolatopsis</taxon>
    </lineage>
</organism>
<keyword evidence="4" id="KW-0472">Membrane</keyword>
<evidence type="ECO:0000256" key="2">
    <source>
        <dbReference type="ARBA" id="ARBA00023034"/>
    </source>
</evidence>
<protein>
    <recommendedName>
        <fullName evidence="7">GPP34 family phosphoprotein</fullName>
    </recommendedName>
</protein>
<evidence type="ECO:0008006" key="7">
    <source>
        <dbReference type="Google" id="ProtNLM"/>
    </source>
</evidence>
<keyword evidence="3" id="KW-0446">Lipid-binding</keyword>
<evidence type="ECO:0000313" key="5">
    <source>
        <dbReference type="EMBL" id="OXM59636.1"/>
    </source>
</evidence>
<dbReference type="RefSeq" id="WP_093953992.1">
    <property type="nucleotide sequence ID" value="NZ_NMUL01000077.1"/>
</dbReference>
<sequence>MTRYRGSDKLADLVLTAMFCRDMHRPLVHDEDRVAYIVGCMLLAELHQQQQIDIGRDGRIYPARRATNCDGALAAVLSDLQAERYAQPAGKWLDFLARDHRATERAWQRLVIAGVAEPEQKQWLRRRPRRALTAFLATAWARQHFEEHVTEDAEVPDAAVVLWRGLRELRIDDRALEMKPALRPRLEAAPFPPDLTPLFDALSHALARLATPL</sequence>
<evidence type="ECO:0000256" key="4">
    <source>
        <dbReference type="ARBA" id="ARBA00023136"/>
    </source>
</evidence>
<accession>A0A229SLC9</accession>
<dbReference type="Proteomes" id="UP000215199">
    <property type="component" value="Unassembled WGS sequence"/>
</dbReference>
<dbReference type="Pfam" id="PF05719">
    <property type="entry name" value="GPP34"/>
    <property type="match status" value="1"/>
</dbReference>
<reference evidence="6" key="1">
    <citation type="submission" date="2017-07" db="EMBL/GenBank/DDBJ databases">
        <title>Comparative genome mining reveals phylogenetic distribution patterns of secondary metabolites in Amycolatopsis.</title>
        <authorList>
            <person name="Adamek M."/>
            <person name="Alanjary M."/>
            <person name="Sales-Ortells H."/>
            <person name="Goodfellow M."/>
            <person name="Bull A.T."/>
            <person name="Kalinowski J."/>
            <person name="Ziemert N."/>
        </authorList>
    </citation>
    <scope>NUCLEOTIDE SEQUENCE [LARGE SCALE GENOMIC DNA]</scope>
    <source>
        <strain evidence="6">H5</strain>
    </source>
</reference>
<evidence type="ECO:0000256" key="3">
    <source>
        <dbReference type="ARBA" id="ARBA00023121"/>
    </source>
</evidence>
<comment type="subcellular location">
    <subcellularLocation>
        <location evidence="1">Golgi apparatus membrane</location>
        <topology evidence="1">Peripheral membrane protein</topology>
        <orientation evidence="1">Cytoplasmic side</orientation>
    </subcellularLocation>
</comment>
<keyword evidence="2" id="KW-0333">Golgi apparatus</keyword>
<dbReference type="GO" id="GO:0005737">
    <property type="term" value="C:cytoplasm"/>
    <property type="evidence" value="ECO:0007669"/>
    <property type="project" value="UniProtKB-ARBA"/>
</dbReference>
<dbReference type="GO" id="GO:0012505">
    <property type="term" value="C:endomembrane system"/>
    <property type="evidence" value="ECO:0007669"/>
    <property type="project" value="UniProtKB-ARBA"/>
</dbReference>
<dbReference type="InterPro" id="IPR038261">
    <property type="entry name" value="GPP34-like_sf"/>
</dbReference>
<dbReference type="InterPro" id="IPR008628">
    <property type="entry name" value="GPP34-like"/>
</dbReference>
<proteinExistence type="predicted"/>
<dbReference type="GO" id="GO:0070273">
    <property type="term" value="F:phosphatidylinositol-4-phosphate binding"/>
    <property type="evidence" value="ECO:0007669"/>
    <property type="project" value="InterPro"/>
</dbReference>
<dbReference type="OrthoDB" id="9851326at2"/>
<evidence type="ECO:0000256" key="1">
    <source>
        <dbReference type="ARBA" id="ARBA00004255"/>
    </source>
</evidence>
<dbReference type="AlphaFoldDB" id="A0A229SLC9"/>
<name>A0A229SLC9_9PSEU</name>
<keyword evidence="6" id="KW-1185">Reference proteome</keyword>
<comment type="caution">
    <text evidence="5">The sequence shown here is derived from an EMBL/GenBank/DDBJ whole genome shotgun (WGS) entry which is preliminary data.</text>
</comment>
<evidence type="ECO:0000313" key="6">
    <source>
        <dbReference type="Proteomes" id="UP000215199"/>
    </source>
</evidence>
<gene>
    <name evidence="5" type="ORF">CF165_46400</name>
</gene>